<dbReference type="KEGG" id="scor:J3U87_10060"/>
<dbReference type="RefSeq" id="WP_237382910.1">
    <property type="nucleotide sequence ID" value="NZ_CP071793.1"/>
</dbReference>
<evidence type="ECO:0000313" key="2">
    <source>
        <dbReference type="Proteomes" id="UP000663929"/>
    </source>
</evidence>
<name>A0A8A4TS55_SULCO</name>
<reference evidence="1" key="1">
    <citation type="submission" date="2021-03" db="EMBL/GenBank/DDBJ databases">
        <title>Acanthopleuribacteraceae sp. M133.</title>
        <authorList>
            <person name="Wang G."/>
        </authorList>
    </citation>
    <scope>NUCLEOTIDE SEQUENCE</scope>
    <source>
        <strain evidence="1">M133</strain>
    </source>
</reference>
<accession>A0A8A4TS55</accession>
<gene>
    <name evidence="1" type="ORF">J3U87_10060</name>
</gene>
<dbReference type="EMBL" id="CP071793">
    <property type="protein sequence ID" value="QTD52809.1"/>
    <property type="molecule type" value="Genomic_DNA"/>
</dbReference>
<dbReference type="AlphaFoldDB" id="A0A8A4TS55"/>
<evidence type="ECO:0000313" key="1">
    <source>
        <dbReference type="EMBL" id="QTD52809.1"/>
    </source>
</evidence>
<protein>
    <submittedName>
        <fullName evidence="1">AAA-like domain-containing protein</fullName>
    </submittedName>
</protein>
<proteinExistence type="predicted"/>
<dbReference type="Proteomes" id="UP000663929">
    <property type="component" value="Chromosome"/>
</dbReference>
<sequence length="363" mass="41869">MSHASTDTHLVDHHGHITWDQGRVHPLIHFYAKGNYQRLPQKRKFVSAQALNATPNVLVFGEPSGGGRSFLKWFKSRQADPWLMVRGSEWSQQDFATSEHFEDPELRPVLDLLQHFGDPETTDRLALIKKACRAFLDWSRHHDHDHFTLIIREYRGLHLQCAEEIATCLRRLRDNETYNCLHVLIVSHSETAFLSKATSSDYISFCECYRLPFFTKKEVAALARHHQPESDLSHLIYDIMETTGGHPLITRHFFQLLENHEDLTDPDTVDAVLGELIASPPEVTSFWCNDLKQTLAEKPHLKTALKEYKAGKSVGVSLYRDIPNDERLLMIGGWISLTHRNRWGITSRFHQNLADRALFEMEA</sequence>
<keyword evidence="2" id="KW-1185">Reference proteome</keyword>
<organism evidence="1 2">
    <name type="scientific">Sulfidibacter corallicola</name>
    <dbReference type="NCBI Taxonomy" id="2818388"/>
    <lineage>
        <taxon>Bacteria</taxon>
        <taxon>Pseudomonadati</taxon>
        <taxon>Acidobacteriota</taxon>
        <taxon>Holophagae</taxon>
        <taxon>Acanthopleuribacterales</taxon>
        <taxon>Acanthopleuribacteraceae</taxon>
        <taxon>Sulfidibacter</taxon>
    </lineage>
</organism>